<accession>A0AAV8DTR1</accession>
<dbReference type="EMBL" id="JAMFTS010000003">
    <property type="protein sequence ID" value="KAJ4772595.1"/>
    <property type="molecule type" value="Genomic_DNA"/>
</dbReference>
<evidence type="ECO:0000259" key="2">
    <source>
        <dbReference type="Pfam" id="PF24758"/>
    </source>
</evidence>
<sequence>MGGVDRISALPDEIKISILSRLKVKYAIRTSALARSWRHLWTHLPCLRLGLRPYQDRLGGNTASVTTDWIERAHHLVSSLRGPLDLFELIHRFTSDQAPLIQRLLHLLLQKGGVEKLYLEFLYHPQLVHLPPFHSLKVLQLCKCHVLLPNGFQGFRSLTTLELDHVQISSDHLNFLIHTSNNLTTFLGSEFLVSEDPLSITITSPLLRHLTFEIDDSIEKVSVSSAPCLEKVEIMDCILNRTDSSSKKLAPVALGLLVSVATVSSLNLESNILRSLSLVTLPIDFSFSQLRSLSFDFYIDTMNERMCDAFFWLLRSMPFLEELNLLYEYSGQINRVVILMEELLGKESDGISCLNQTLKSVTISTSDIMNAINFGKYILLNAKVLKLMKFHCLKWSYVEPGIIEELQKAEVTPSNAKVVIFCDNEGVTINVK</sequence>
<dbReference type="InterPro" id="IPR036047">
    <property type="entry name" value="F-box-like_dom_sf"/>
</dbReference>
<dbReference type="PANTHER" id="PTHR31900">
    <property type="entry name" value="F-BOX/RNI SUPERFAMILY PROTEIN-RELATED"/>
    <property type="match status" value="1"/>
</dbReference>
<dbReference type="InterPro" id="IPR050232">
    <property type="entry name" value="FBL13/AtMIF1-like"/>
</dbReference>
<dbReference type="SUPFAM" id="SSF81383">
    <property type="entry name" value="F-box domain"/>
    <property type="match status" value="1"/>
</dbReference>
<evidence type="ECO:0000313" key="3">
    <source>
        <dbReference type="EMBL" id="KAJ4772595.1"/>
    </source>
</evidence>
<feature type="domain" description="F-box" evidence="1">
    <location>
        <begin position="7"/>
        <end position="47"/>
    </location>
</feature>
<evidence type="ECO:0000259" key="1">
    <source>
        <dbReference type="Pfam" id="PF00646"/>
    </source>
</evidence>
<dbReference type="Proteomes" id="UP001140206">
    <property type="component" value="Chromosome 3"/>
</dbReference>
<dbReference type="SUPFAM" id="SSF52047">
    <property type="entry name" value="RNI-like"/>
    <property type="match status" value="1"/>
</dbReference>
<dbReference type="Pfam" id="PF24758">
    <property type="entry name" value="LRR_At5g56370"/>
    <property type="match status" value="1"/>
</dbReference>
<comment type="caution">
    <text evidence="3">The sequence shown here is derived from an EMBL/GenBank/DDBJ whole genome shotgun (WGS) entry which is preliminary data.</text>
</comment>
<evidence type="ECO:0000313" key="4">
    <source>
        <dbReference type="Proteomes" id="UP001140206"/>
    </source>
</evidence>
<protein>
    <submittedName>
        <fullName evidence="3">F-box/FBD/LRR-repeat protein</fullName>
    </submittedName>
</protein>
<dbReference type="Gene3D" id="1.20.1280.50">
    <property type="match status" value="1"/>
</dbReference>
<dbReference type="AlphaFoldDB" id="A0AAV8DTR1"/>
<name>A0AAV8DTR1_9POAL</name>
<gene>
    <name evidence="3" type="ORF">LUZ62_056852</name>
</gene>
<reference evidence="3" key="1">
    <citation type="submission" date="2022-08" db="EMBL/GenBank/DDBJ databases">
        <authorList>
            <person name="Marques A."/>
        </authorList>
    </citation>
    <scope>NUCLEOTIDE SEQUENCE</scope>
    <source>
        <strain evidence="3">RhyPub2mFocal</strain>
        <tissue evidence="3">Leaves</tissue>
    </source>
</reference>
<dbReference type="PANTHER" id="PTHR31900:SF27">
    <property type="entry name" value="FBD DOMAIN-CONTAINING PROTEIN"/>
    <property type="match status" value="1"/>
</dbReference>
<organism evidence="3 4">
    <name type="scientific">Rhynchospora pubera</name>
    <dbReference type="NCBI Taxonomy" id="906938"/>
    <lineage>
        <taxon>Eukaryota</taxon>
        <taxon>Viridiplantae</taxon>
        <taxon>Streptophyta</taxon>
        <taxon>Embryophyta</taxon>
        <taxon>Tracheophyta</taxon>
        <taxon>Spermatophyta</taxon>
        <taxon>Magnoliopsida</taxon>
        <taxon>Liliopsida</taxon>
        <taxon>Poales</taxon>
        <taxon>Cyperaceae</taxon>
        <taxon>Cyperoideae</taxon>
        <taxon>Rhynchosporeae</taxon>
        <taxon>Rhynchospora</taxon>
    </lineage>
</organism>
<dbReference type="Pfam" id="PF00646">
    <property type="entry name" value="F-box"/>
    <property type="match status" value="1"/>
</dbReference>
<keyword evidence="4" id="KW-1185">Reference proteome</keyword>
<feature type="domain" description="F-box/LRR-repeat protein 15/At3g58940/PEG3-like LRR" evidence="2">
    <location>
        <begin position="103"/>
        <end position="243"/>
    </location>
</feature>
<proteinExistence type="predicted"/>
<dbReference type="InterPro" id="IPR055411">
    <property type="entry name" value="LRR_FXL15/At3g58940/PEG3-like"/>
</dbReference>
<dbReference type="InterPro" id="IPR001810">
    <property type="entry name" value="F-box_dom"/>
</dbReference>